<evidence type="ECO:0000313" key="2">
    <source>
        <dbReference type="Proteomes" id="UP001189429"/>
    </source>
</evidence>
<protein>
    <submittedName>
        <fullName evidence="1">Uncharacterized protein</fullName>
    </submittedName>
</protein>
<gene>
    <name evidence="1" type="ORF">PCOR1329_LOCUS5720</name>
</gene>
<sequence length="214" mass="23058">MRRLKFREARAVHLVDLTVPEEDFDGAAGSSSAAAAQGGAVGSNDSAAASSRLPERLRLMEAVVGEDKDREAMLVLWLLRQYRWGGGQDASGAGAGGRVVLFVNAISTVLRLTSVLALLLESPSAAKVLSRVKMSSGPGEGKDSPALKVDVIGLHSRMRQKDRQQTGELSAAAAAEWRRDWRICGIYWSGLHRALDDVSSNAECPTVQQFLWMP</sequence>
<accession>A0ABN9PTH9</accession>
<dbReference type="EMBL" id="CAUYUJ010001514">
    <property type="protein sequence ID" value="CAK0796305.1"/>
    <property type="molecule type" value="Genomic_DNA"/>
</dbReference>
<organism evidence="1 2">
    <name type="scientific">Prorocentrum cordatum</name>
    <dbReference type="NCBI Taxonomy" id="2364126"/>
    <lineage>
        <taxon>Eukaryota</taxon>
        <taxon>Sar</taxon>
        <taxon>Alveolata</taxon>
        <taxon>Dinophyceae</taxon>
        <taxon>Prorocentrales</taxon>
        <taxon>Prorocentraceae</taxon>
        <taxon>Prorocentrum</taxon>
    </lineage>
</organism>
<reference evidence="1" key="1">
    <citation type="submission" date="2023-10" db="EMBL/GenBank/DDBJ databases">
        <authorList>
            <person name="Chen Y."/>
            <person name="Shah S."/>
            <person name="Dougan E. K."/>
            <person name="Thang M."/>
            <person name="Chan C."/>
        </authorList>
    </citation>
    <scope>NUCLEOTIDE SEQUENCE [LARGE SCALE GENOMIC DNA]</scope>
</reference>
<comment type="caution">
    <text evidence="1">The sequence shown here is derived from an EMBL/GenBank/DDBJ whole genome shotgun (WGS) entry which is preliminary data.</text>
</comment>
<dbReference type="Proteomes" id="UP001189429">
    <property type="component" value="Unassembled WGS sequence"/>
</dbReference>
<name>A0ABN9PTH9_9DINO</name>
<evidence type="ECO:0000313" key="1">
    <source>
        <dbReference type="EMBL" id="CAK0796305.1"/>
    </source>
</evidence>
<keyword evidence="2" id="KW-1185">Reference proteome</keyword>
<proteinExistence type="predicted"/>